<dbReference type="EMBL" id="CAXDID020000038">
    <property type="protein sequence ID" value="CAL5998483.1"/>
    <property type="molecule type" value="Genomic_DNA"/>
</dbReference>
<dbReference type="SUPFAM" id="SSF47954">
    <property type="entry name" value="Cyclin-like"/>
    <property type="match status" value="1"/>
</dbReference>
<name>A0ABP1HNF1_9EUKA</name>
<dbReference type="Gene3D" id="1.10.472.10">
    <property type="entry name" value="Cyclin-like"/>
    <property type="match status" value="1"/>
</dbReference>
<reference evidence="1 2" key="1">
    <citation type="submission" date="2024-07" db="EMBL/GenBank/DDBJ databases">
        <authorList>
            <person name="Akdeniz Z."/>
        </authorList>
    </citation>
    <scope>NUCLEOTIDE SEQUENCE [LARGE SCALE GENOMIC DNA]</scope>
</reference>
<proteinExistence type="predicted"/>
<evidence type="ECO:0008006" key="3">
    <source>
        <dbReference type="Google" id="ProtNLM"/>
    </source>
</evidence>
<evidence type="ECO:0000313" key="2">
    <source>
        <dbReference type="Proteomes" id="UP001642409"/>
    </source>
</evidence>
<evidence type="ECO:0000313" key="1">
    <source>
        <dbReference type="EMBL" id="CAL5998483.1"/>
    </source>
</evidence>
<comment type="caution">
    <text evidence="1">The sequence shown here is derived from an EMBL/GenBank/DDBJ whole genome shotgun (WGS) entry which is preliminary data.</text>
</comment>
<dbReference type="Proteomes" id="UP001642409">
    <property type="component" value="Unassembled WGS sequence"/>
</dbReference>
<organism evidence="1 2">
    <name type="scientific">Hexamita inflata</name>
    <dbReference type="NCBI Taxonomy" id="28002"/>
    <lineage>
        <taxon>Eukaryota</taxon>
        <taxon>Metamonada</taxon>
        <taxon>Diplomonadida</taxon>
        <taxon>Hexamitidae</taxon>
        <taxon>Hexamitinae</taxon>
        <taxon>Hexamita</taxon>
    </lineage>
</organism>
<protein>
    <recommendedName>
        <fullName evidence="3">Cyclin N-terminal domain-containing protein</fullName>
    </recommendedName>
</protein>
<dbReference type="InterPro" id="IPR036915">
    <property type="entry name" value="Cyclin-like_sf"/>
</dbReference>
<gene>
    <name evidence="1" type="ORF">HINF_LOCUS15756</name>
</gene>
<accession>A0ABP1HNF1</accession>
<keyword evidence="2" id="KW-1185">Reference proteome</keyword>
<sequence length="187" mass="22361">MTQILTQSQYIDFCIEFLSELQKYSSSYKDFTLEQQFLYGSDQVNLYILLTRLMNSGTEKIVIEVALVLFFRILSVYGIDSLTQFNCHRLIFTSLILANIGYKDDIISLSRWHQMINYTWEKSEIEYMKLEMLAAINFKLHVSIEEIQLLQNNVLIPFQNNKLSYQRIEQYLFFQLQINNKRNKYNE</sequence>